<dbReference type="Pfam" id="PF00378">
    <property type="entry name" value="ECH_1"/>
    <property type="match status" value="1"/>
</dbReference>
<evidence type="ECO:0000256" key="1">
    <source>
        <dbReference type="ARBA" id="ARBA00005254"/>
    </source>
</evidence>
<dbReference type="InterPro" id="IPR014748">
    <property type="entry name" value="Enoyl-CoA_hydra_C"/>
</dbReference>
<dbReference type="Gene3D" id="3.90.226.10">
    <property type="entry name" value="2-enoyl-CoA Hydratase, Chain A, domain 1"/>
    <property type="match status" value="1"/>
</dbReference>
<dbReference type="PANTHER" id="PTHR42964">
    <property type="entry name" value="ENOYL-COA HYDRATASE"/>
    <property type="match status" value="1"/>
</dbReference>
<name>A0ABP9VG46_9DEIO</name>
<dbReference type="PANTHER" id="PTHR42964:SF1">
    <property type="entry name" value="POLYKETIDE BIOSYNTHESIS ENOYL-COA HYDRATASE PKSH-RELATED"/>
    <property type="match status" value="1"/>
</dbReference>
<gene>
    <name evidence="2" type="primary">crt_2</name>
    <name evidence="2" type="ORF">Dxin01_03963</name>
</gene>
<dbReference type="Gene3D" id="1.10.12.10">
    <property type="entry name" value="Lyase 2-enoyl-coa Hydratase, Chain A, domain 2"/>
    <property type="match status" value="1"/>
</dbReference>
<dbReference type="Proteomes" id="UP001458946">
    <property type="component" value="Unassembled WGS sequence"/>
</dbReference>
<protein>
    <submittedName>
        <fullName evidence="2">Short-chain-enoyl-CoA hydratase</fullName>
    </submittedName>
</protein>
<organism evidence="2 3">
    <name type="scientific">Deinococcus xinjiangensis</name>
    <dbReference type="NCBI Taxonomy" id="457454"/>
    <lineage>
        <taxon>Bacteria</taxon>
        <taxon>Thermotogati</taxon>
        <taxon>Deinococcota</taxon>
        <taxon>Deinococci</taxon>
        <taxon>Deinococcales</taxon>
        <taxon>Deinococcaceae</taxon>
        <taxon>Deinococcus</taxon>
    </lineage>
</organism>
<evidence type="ECO:0000313" key="2">
    <source>
        <dbReference type="EMBL" id="GAA5504194.1"/>
    </source>
</evidence>
<comment type="caution">
    <text evidence="2">The sequence shown here is derived from an EMBL/GenBank/DDBJ whole genome shotgun (WGS) entry which is preliminary data.</text>
</comment>
<keyword evidence="3" id="KW-1185">Reference proteome</keyword>
<dbReference type="InterPro" id="IPR051683">
    <property type="entry name" value="Enoyl-CoA_Hydratase/Isomerase"/>
</dbReference>
<dbReference type="EMBL" id="BAABRN010000095">
    <property type="protein sequence ID" value="GAA5504194.1"/>
    <property type="molecule type" value="Genomic_DNA"/>
</dbReference>
<dbReference type="SUPFAM" id="SSF52096">
    <property type="entry name" value="ClpP/crotonase"/>
    <property type="match status" value="1"/>
</dbReference>
<proteinExistence type="inferred from homology"/>
<reference evidence="2 3" key="1">
    <citation type="submission" date="2024-02" db="EMBL/GenBank/DDBJ databases">
        <title>Deinococcus xinjiangensis NBRC 107630.</title>
        <authorList>
            <person name="Ichikawa N."/>
            <person name="Katano-Makiyama Y."/>
            <person name="Hidaka K."/>
        </authorList>
    </citation>
    <scope>NUCLEOTIDE SEQUENCE [LARGE SCALE GENOMIC DNA]</scope>
    <source>
        <strain evidence="2 3">NBRC 107630</strain>
    </source>
</reference>
<dbReference type="CDD" id="cd06558">
    <property type="entry name" value="crotonase-like"/>
    <property type="match status" value="1"/>
</dbReference>
<accession>A0ABP9VG46</accession>
<dbReference type="InterPro" id="IPR001753">
    <property type="entry name" value="Enoyl-CoA_hydra/iso"/>
</dbReference>
<dbReference type="InterPro" id="IPR029045">
    <property type="entry name" value="ClpP/crotonase-like_dom_sf"/>
</dbReference>
<comment type="similarity">
    <text evidence="1">Belongs to the enoyl-CoA hydratase/isomerase family.</text>
</comment>
<evidence type="ECO:0000313" key="3">
    <source>
        <dbReference type="Proteomes" id="UP001458946"/>
    </source>
</evidence>
<sequence length="276" mass="29193">MEGVTHQQNILSEDRGAVRLLTLNRPQVRNAMSLPLMRELRARLEEARADAHVRAVVLTGAGQAFCAGLDMEELRAMSGRSAEEHRADSEVFRSLLETLYLFPKPTVAAVNGHAVAGGAGLAAVCDLTLMSAGAKMGFTEAKIGFVAALVTVFMVRLVGEKHARDLLLTGRLVGADEANRIGLVNEVAPPEGVLERALERAHELTRSAPSSLSLTKAMIAAAPSLGVHEGMRYAADLNALARAGSELREGVAAFLEKRDAAWVAALPASPASGEKA</sequence>